<accession>E4ZZZ4</accession>
<evidence type="ECO:0000313" key="2">
    <source>
        <dbReference type="Proteomes" id="UP000002668"/>
    </source>
</evidence>
<organism evidence="2">
    <name type="scientific">Leptosphaeria maculans (strain JN3 / isolate v23.1.3 / race Av1-4-5-6-7-8)</name>
    <name type="common">Blackleg fungus</name>
    <name type="synonym">Phoma lingam</name>
    <dbReference type="NCBI Taxonomy" id="985895"/>
    <lineage>
        <taxon>Eukaryota</taxon>
        <taxon>Fungi</taxon>
        <taxon>Dikarya</taxon>
        <taxon>Ascomycota</taxon>
        <taxon>Pezizomycotina</taxon>
        <taxon>Dothideomycetes</taxon>
        <taxon>Pleosporomycetidae</taxon>
        <taxon>Pleosporales</taxon>
        <taxon>Pleosporineae</taxon>
        <taxon>Leptosphaeriaceae</taxon>
        <taxon>Plenodomus</taxon>
        <taxon>Plenodomus lingam/Leptosphaeria maculans species complex</taxon>
    </lineage>
</organism>
<reference evidence="2" key="1">
    <citation type="journal article" date="2011" name="Nat. Commun.">
        <title>Effector diversification within compartments of the Leptosphaeria maculans genome affected by Repeat-Induced Point mutations.</title>
        <authorList>
            <person name="Rouxel T."/>
            <person name="Grandaubert J."/>
            <person name="Hane J.K."/>
            <person name="Hoede C."/>
            <person name="van de Wouw A.P."/>
            <person name="Couloux A."/>
            <person name="Dominguez V."/>
            <person name="Anthouard V."/>
            <person name="Bally P."/>
            <person name="Bourras S."/>
            <person name="Cozijnsen A.J."/>
            <person name="Ciuffetti L.M."/>
            <person name="Degrave A."/>
            <person name="Dilmaghani A."/>
            <person name="Duret L."/>
            <person name="Fudal I."/>
            <person name="Goodwin S.B."/>
            <person name="Gout L."/>
            <person name="Glaser N."/>
            <person name="Linglin J."/>
            <person name="Kema G.H.J."/>
            <person name="Lapalu N."/>
            <person name="Lawrence C.B."/>
            <person name="May K."/>
            <person name="Meyer M."/>
            <person name="Ollivier B."/>
            <person name="Poulain J."/>
            <person name="Schoch C.L."/>
            <person name="Simon A."/>
            <person name="Spatafora J.W."/>
            <person name="Stachowiak A."/>
            <person name="Turgeon B.G."/>
            <person name="Tyler B.M."/>
            <person name="Vincent D."/>
            <person name="Weissenbach J."/>
            <person name="Amselem J."/>
            <person name="Quesneville H."/>
            <person name="Oliver R.P."/>
            <person name="Wincker P."/>
            <person name="Balesdent M.-H."/>
            <person name="Howlett B.J."/>
        </authorList>
    </citation>
    <scope>NUCLEOTIDE SEQUENCE [LARGE SCALE GENOMIC DNA]</scope>
    <source>
        <strain evidence="2">JN3 / isolate v23.1.3 / race Av1-4-5-6-7-8</strain>
    </source>
</reference>
<protein>
    <submittedName>
        <fullName evidence="1">Predicted protein</fullName>
    </submittedName>
</protein>
<sequence length="134" mass="14782">MAPANLCIVVPSCLSCLSAQRQRVTVGHTAHHRQARPLLMDPSAATAPPMLRCHAPASLTMCPQWCSSPLLLEGCLRASADYHLTPLFERVSSRAPIWPATYPSNNIKRPQFSRFHPTVPPHRSCVFILDTSTN</sequence>
<proteinExistence type="predicted"/>
<evidence type="ECO:0000313" key="1">
    <source>
        <dbReference type="EMBL" id="CBX96854.1"/>
    </source>
</evidence>
<dbReference type="EMBL" id="FP929130">
    <property type="protein sequence ID" value="CBX96854.1"/>
    <property type="molecule type" value="Genomic_DNA"/>
</dbReference>
<dbReference type="VEuPathDB" id="FungiDB:LEMA_P099850.1"/>
<dbReference type="HOGENOM" id="CLU_1896606_0_0_1"/>
<keyword evidence="2" id="KW-1185">Reference proteome</keyword>
<dbReference type="Proteomes" id="UP000002668">
    <property type="component" value="Genome"/>
</dbReference>
<dbReference type="AlphaFoldDB" id="E4ZZZ4"/>
<dbReference type="InParanoid" id="E4ZZZ4"/>
<name>E4ZZZ4_LEPMJ</name>
<gene>
    <name evidence="1" type="ORF">LEMA_P099850.1</name>
</gene>